<feature type="compositionally biased region" description="Basic and acidic residues" evidence="1">
    <location>
        <begin position="137"/>
        <end position="152"/>
    </location>
</feature>
<feature type="region of interest" description="Disordered" evidence="1">
    <location>
        <begin position="137"/>
        <end position="164"/>
    </location>
</feature>
<accession>A0A3M0ILF9</accession>
<reference evidence="2 3" key="1">
    <citation type="submission" date="2018-07" db="EMBL/GenBank/DDBJ databases">
        <title>A high quality draft genome assembly of the barn swallow (H. rustica rustica).</title>
        <authorList>
            <person name="Formenti G."/>
            <person name="Chiara M."/>
            <person name="Poveda L."/>
            <person name="Francoijs K.-J."/>
            <person name="Bonisoli-Alquati A."/>
            <person name="Canova L."/>
            <person name="Gianfranceschi L."/>
            <person name="Horner D.S."/>
            <person name="Saino N."/>
        </authorList>
    </citation>
    <scope>NUCLEOTIDE SEQUENCE [LARGE SCALE GENOMIC DNA]</scope>
    <source>
        <strain evidence="2">Chelidonia</strain>
        <tissue evidence="2">Blood</tissue>
    </source>
</reference>
<dbReference type="Proteomes" id="UP000269221">
    <property type="component" value="Unassembled WGS sequence"/>
</dbReference>
<dbReference type="InterPro" id="IPR012337">
    <property type="entry name" value="RNaseH-like_sf"/>
</dbReference>
<gene>
    <name evidence="2" type="ORF">DUI87_34392</name>
</gene>
<organism evidence="2 3">
    <name type="scientific">Hirundo rustica rustica</name>
    <dbReference type="NCBI Taxonomy" id="333673"/>
    <lineage>
        <taxon>Eukaryota</taxon>
        <taxon>Metazoa</taxon>
        <taxon>Chordata</taxon>
        <taxon>Craniata</taxon>
        <taxon>Vertebrata</taxon>
        <taxon>Euteleostomi</taxon>
        <taxon>Archelosauria</taxon>
        <taxon>Archosauria</taxon>
        <taxon>Dinosauria</taxon>
        <taxon>Saurischia</taxon>
        <taxon>Theropoda</taxon>
        <taxon>Coelurosauria</taxon>
        <taxon>Aves</taxon>
        <taxon>Neognathae</taxon>
        <taxon>Neoaves</taxon>
        <taxon>Telluraves</taxon>
        <taxon>Australaves</taxon>
        <taxon>Passeriformes</taxon>
        <taxon>Sylvioidea</taxon>
        <taxon>Hirundinidae</taxon>
        <taxon>Hirundo</taxon>
    </lineage>
</organism>
<sequence length="253" mass="30531">MEIKAPSQGLRLRPLYKAPLKEKRREEKRREEKRREEKREREEKRREEEREKRREEKRRERERREEKRREEKSSSWSSQVCEVYALYQVLELLKDKMETLFTESKYAFGIVHTIRKIWQERDLKRVECDLDSLPGKGKELRESKESVGEKKPKSNIRGQDEINPYPCHEKDADPSCWWQPNRLVERKGTLYWTPTHNYYLESKSGLGRVMHPVLSTIRYGQVFISTTVANTRVTAKYYAQEKLQKCTESGQEF</sequence>
<dbReference type="Gene3D" id="3.30.420.10">
    <property type="entry name" value="Ribonuclease H-like superfamily/Ribonuclease H"/>
    <property type="match status" value="1"/>
</dbReference>
<proteinExistence type="predicted"/>
<evidence type="ECO:0000313" key="2">
    <source>
        <dbReference type="EMBL" id="RMB89202.1"/>
    </source>
</evidence>
<dbReference type="InterPro" id="IPR036397">
    <property type="entry name" value="RNaseH_sf"/>
</dbReference>
<feature type="region of interest" description="Disordered" evidence="1">
    <location>
        <begin position="1"/>
        <end position="69"/>
    </location>
</feature>
<protein>
    <submittedName>
        <fullName evidence="2">Uncharacterized protein</fullName>
    </submittedName>
</protein>
<dbReference type="AlphaFoldDB" id="A0A3M0ILF9"/>
<dbReference type="EMBL" id="QRBI01000301">
    <property type="protein sequence ID" value="RMB89202.1"/>
    <property type="molecule type" value="Genomic_DNA"/>
</dbReference>
<feature type="compositionally biased region" description="Basic and acidic residues" evidence="1">
    <location>
        <begin position="19"/>
        <end position="69"/>
    </location>
</feature>
<dbReference type="SUPFAM" id="SSF53098">
    <property type="entry name" value="Ribonuclease H-like"/>
    <property type="match status" value="1"/>
</dbReference>
<keyword evidence="3" id="KW-1185">Reference proteome</keyword>
<name>A0A3M0ILF9_HIRRU</name>
<comment type="caution">
    <text evidence="2">The sequence shown here is derived from an EMBL/GenBank/DDBJ whole genome shotgun (WGS) entry which is preliminary data.</text>
</comment>
<evidence type="ECO:0000256" key="1">
    <source>
        <dbReference type="SAM" id="MobiDB-lite"/>
    </source>
</evidence>
<evidence type="ECO:0000313" key="3">
    <source>
        <dbReference type="Proteomes" id="UP000269221"/>
    </source>
</evidence>
<dbReference type="GO" id="GO:0003676">
    <property type="term" value="F:nucleic acid binding"/>
    <property type="evidence" value="ECO:0007669"/>
    <property type="project" value="InterPro"/>
</dbReference>